<dbReference type="AlphaFoldDB" id="A0A650CNW8"/>
<name>A0A650CNW8_9CREN</name>
<gene>
    <name evidence="3" type="ORF">D1868_03870</name>
</gene>
<feature type="domain" description="YdbS-like PH" evidence="2">
    <location>
        <begin position="72"/>
        <end position="123"/>
    </location>
</feature>
<evidence type="ECO:0000256" key="1">
    <source>
        <dbReference type="SAM" id="Phobius"/>
    </source>
</evidence>
<dbReference type="GeneID" id="42798181"/>
<dbReference type="Pfam" id="PF03703">
    <property type="entry name" value="bPH_2"/>
    <property type="match status" value="1"/>
</dbReference>
<reference evidence="3 4" key="1">
    <citation type="submission" date="2019-10" db="EMBL/GenBank/DDBJ databases">
        <title>Genome Sequences from Six Type Strain Members of the Archaeal Family Sulfolobaceae: Acidianus ambivalens, Acidianus infernus, Metallosphaera prunae, Stygiolobus azoricus, Sulfolobus metallicus, and Sulfurisphaera ohwakuensis.</title>
        <authorList>
            <person name="Counts J.A."/>
            <person name="Kelly R.M."/>
        </authorList>
    </citation>
    <scope>NUCLEOTIDE SEQUENCE [LARGE SCALE GENOMIC DNA]</scope>
    <source>
        <strain evidence="3 4">FC6</strain>
    </source>
</reference>
<accession>A0A650CNW8</accession>
<keyword evidence="1" id="KW-0472">Membrane</keyword>
<proteinExistence type="predicted"/>
<dbReference type="RefSeq" id="WP_156005731.1">
    <property type="nucleotide sequence ID" value="NZ_CP045483.1"/>
</dbReference>
<dbReference type="Proteomes" id="UP000423396">
    <property type="component" value="Chromosome"/>
</dbReference>
<evidence type="ECO:0000313" key="4">
    <source>
        <dbReference type="Proteomes" id="UP000423396"/>
    </source>
</evidence>
<dbReference type="OrthoDB" id="42939at2157"/>
<dbReference type="KEGG" id="sazo:D1868_03870"/>
<sequence>MLVVRPKISKTIVKGTLLILIFSIFLNVSKIENFIVFLLISFSLLLFYSLLKYLNYYEIGETYIVVHNLLSTKRIEYSEIEDGFLSQGLLARKFNCGSIYIVLKGRKGVEILKDIPEPEKIEEVIKRRIT</sequence>
<keyword evidence="1" id="KW-1133">Transmembrane helix</keyword>
<dbReference type="EMBL" id="CP045483">
    <property type="protein sequence ID" value="QGR19197.1"/>
    <property type="molecule type" value="Genomic_DNA"/>
</dbReference>
<feature type="transmembrane region" description="Helical" evidence="1">
    <location>
        <begin position="12"/>
        <end position="28"/>
    </location>
</feature>
<evidence type="ECO:0000313" key="3">
    <source>
        <dbReference type="EMBL" id="QGR19197.1"/>
    </source>
</evidence>
<feature type="transmembrane region" description="Helical" evidence="1">
    <location>
        <begin position="34"/>
        <end position="51"/>
    </location>
</feature>
<dbReference type="InterPro" id="IPR005182">
    <property type="entry name" value="YdbS-like_PH"/>
</dbReference>
<keyword evidence="4" id="KW-1185">Reference proteome</keyword>
<organism evidence="3 4">
    <name type="scientific">Stygiolobus azoricus</name>
    <dbReference type="NCBI Taxonomy" id="41675"/>
    <lineage>
        <taxon>Archaea</taxon>
        <taxon>Thermoproteota</taxon>
        <taxon>Thermoprotei</taxon>
        <taxon>Sulfolobales</taxon>
        <taxon>Sulfolobaceae</taxon>
        <taxon>Stygiolobus</taxon>
    </lineage>
</organism>
<protein>
    <submittedName>
        <fullName evidence="3">PH domain-containing protein</fullName>
    </submittedName>
</protein>
<keyword evidence="1" id="KW-0812">Transmembrane</keyword>
<evidence type="ECO:0000259" key="2">
    <source>
        <dbReference type="Pfam" id="PF03703"/>
    </source>
</evidence>